<gene>
    <name evidence="1" type="ORF">HDIA_2340</name>
</gene>
<keyword evidence="2" id="KW-1185">Reference proteome</keyword>
<dbReference type="KEGG" id="hdi:HDIA_2340"/>
<dbReference type="PIRSF" id="PIRSF028304">
    <property type="entry name" value="UCP028304"/>
    <property type="match status" value="1"/>
</dbReference>
<dbReference type="Proteomes" id="UP000223606">
    <property type="component" value="Chromosome 1"/>
</dbReference>
<accession>A0A2C9D808</accession>
<reference evidence="2" key="1">
    <citation type="submission" date="2017-09" db="EMBL/GenBank/DDBJ databases">
        <title>Genome sequence of Nannocystis excedens DSM 71.</title>
        <authorList>
            <person name="Blom J."/>
        </authorList>
    </citation>
    <scope>NUCLEOTIDE SEQUENCE [LARGE SCALE GENOMIC DNA]</scope>
    <source>
        <strain evidence="2">type strain: E19</strain>
    </source>
</reference>
<name>A0A2C9D808_9HYPH</name>
<proteinExistence type="predicted"/>
<dbReference type="InterPro" id="IPR010272">
    <property type="entry name" value="T6SS_TssF"/>
</dbReference>
<organism evidence="1 2">
    <name type="scientific">Hartmannibacter diazotrophicus</name>
    <dbReference type="NCBI Taxonomy" id="1482074"/>
    <lineage>
        <taxon>Bacteria</taxon>
        <taxon>Pseudomonadati</taxon>
        <taxon>Pseudomonadota</taxon>
        <taxon>Alphaproteobacteria</taxon>
        <taxon>Hyphomicrobiales</taxon>
        <taxon>Pleomorphomonadaceae</taxon>
        <taxon>Hartmannibacter</taxon>
    </lineage>
</organism>
<evidence type="ECO:0000313" key="2">
    <source>
        <dbReference type="Proteomes" id="UP000223606"/>
    </source>
</evidence>
<dbReference type="PANTHER" id="PTHR35370:SF1">
    <property type="entry name" value="TYPE VI SECRETION SYSTEM COMPONENT TSSF1"/>
    <property type="match status" value="1"/>
</dbReference>
<dbReference type="EMBL" id="LT960614">
    <property type="protein sequence ID" value="SON55881.1"/>
    <property type="molecule type" value="Genomic_DNA"/>
</dbReference>
<sequence>MNREFLELYDRELKLLYERAGEFAEEFPGVAERLGGLVEGSTDPAIAGLLEGCAFLAARVQLKIKSEFGTFAEALLDRVVPDLLSPVPSASIIEAKPAFEDQNLAKGPVFKAGSYVDATYVERSRRISCRFRLAHDLRVWPLHLERAHYFQTATPLQELKLDADRETAAGLAITLRRRSTPVGQEREAKDDAKFPLSGCAIAELPVYLRASTSDAVVILEQLFARCRGITFRYLDGNGEPHFLRAPAQMLQRIGMSDEERLFPSNHQSFSGFRLLKEFFVMPEKFLGFRLVGLDRIFSRIPAASVDILFEFSESVPRLASIVNEDCFRLYAVPVVNLFELQCSRVPVRDADHELHLIPERSRPIDFEIHRVLDIHAHYQTADRRVPVYQLYSAPPTANPVDEVLYYSLRRLPRRRGSGERRTGMVARYIGTETFLSLTEPTGLKSLEKIKEISARAICSNRHLPEFLPTGESGADFYLVDNTTLPLNCIVKPTAPRESLSYIERHRKTDEPSGAVLWKLINALSFNHLGLVDRSAKDGAGALRELLAIFADLSDATTERQMRGIVSIAARPVTRLLRQSSGFNAARGIEVTLTFDEKAFEGSGVFLIGMILDQFFQEYTSINSFTQTVIRSLQRGVIMRWEPRNGMRGVL</sequence>
<dbReference type="PANTHER" id="PTHR35370">
    <property type="entry name" value="CYTOPLASMIC PROTEIN-RELATED-RELATED"/>
    <property type="match status" value="1"/>
</dbReference>
<dbReference type="OrthoDB" id="9763676at2"/>
<dbReference type="Pfam" id="PF05947">
    <property type="entry name" value="T6SS_TssF"/>
    <property type="match status" value="1"/>
</dbReference>
<dbReference type="NCBIfam" id="TIGR03359">
    <property type="entry name" value="VI_chp_6"/>
    <property type="match status" value="1"/>
</dbReference>
<protein>
    <submittedName>
        <fullName evidence="1">Type VI secretion protein, family</fullName>
    </submittedName>
</protein>
<dbReference type="RefSeq" id="WP_099556329.1">
    <property type="nucleotide sequence ID" value="NZ_LT960614.1"/>
</dbReference>
<evidence type="ECO:0000313" key="1">
    <source>
        <dbReference type="EMBL" id="SON55881.1"/>
    </source>
</evidence>
<dbReference type="AlphaFoldDB" id="A0A2C9D808"/>